<evidence type="ECO:0000256" key="1">
    <source>
        <dbReference type="SAM" id="SignalP"/>
    </source>
</evidence>
<sequence>MKKSITLMLASLAGTAFISTGAMAAKGSDKDPYTASMQSYAKENPALSQSLKAYQQELKKVMKKHPELDEGASKSENGE</sequence>
<feature type="signal peptide" evidence="1">
    <location>
        <begin position="1"/>
        <end position="24"/>
    </location>
</feature>
<dbReference type="KEGG" id="htr:EPV75_12080"/>
<reference evidence="2 3" key="1">
    <citation type="journal article" date="2018" name="Environ. Microbiol.">
        <title>Genomes of ubiquitous marine and hypersaline Hydrogenovibrio, Thiomicrorhabdus and Thiomicrospira spp. encode a diversity of mechanisms to sustain chemolithoautotrophy in heterogeneous environments.</title>
        <authorList>
            <person name="Scott K.M."/>
            <person name="Williams J."/>
            <person name="Porter C.M.B."/>
            <person name="Russel S."/>
            <person name="Harmer T.L."/>
            <person name="Paul J.H."/>
            <person name="Antonen K.M."/>
            <person name="Bridges M.K."/>
            <person name="Camper G.J."/>
            <person name="Campla C.K."/>
            <person name="Casella L.G."/>
            <person name="Chase E."/>
            <person name="Conrad J.W."/>
            <person name="Cruz M.C."/>
            <person name="Dunlap D.S."/>
            <person name="Duran L."/>
            <person name="Fahsbender E.M."/>
            <person name="Goldsmith D.B."/>
            <person name="Keeley R.F."/>
            <person name="Kondoff M.R."/>
            <person name="Kussy B.I."/>
            <person name="Lane M.K."/>
            <person name="Lawler S."/>
            <person name="Leigh B.A."/>
            <person name="Lewis C."/>
            <person name="Lostal L.M."/>
            <person name="Marking D."/>
            <person name="Mancera P.A."/>
            <person name="McClenthan E.C."/>
            <person name="McIntyre E.A."/>
            <person name="Mine J.A."/>
            <person name="Modi S."/>
            <person name="Moore B.D."/>
            <person name="Morgan W.A."/>
            <person name="Nelson K.M."/>
            <person name="Nguyen K.N."/>
            <person name="Ogburn N."/>
            <person name="Parrino D.G."/>
            <person name="Pedapudi A.D."/>
            <person name="Pelham R.P."/>
            <person name="Preece A.M."/>
            <person name="Rampersad E.A."/>
            <person name="Richardson J.C."/>
            <person name="Rodgers C.M."/>
            <person name="Schaffer B.L."/>
            <person name="Sheridan N.E."/>
            <person name="Solone M.R."/>
            <person name="Staley Z.R."/>
            <person name="Tabuchi M."/>
            <person name="Waide R.J."/>
            <person name="Wanjugi P.W."/>
            <person name="Young S."/>
            <person name="Clum A."/>
            <person name="Daum C."/>
            <person name="Huntemann M."/>
            <person name="Ivanova N."/>
            <person name="Kyrpides N."/>
            <person name="Mikhailova N."/>
            <person name="Palaniappan K."/>
            <person name="Pillay M."/>
            <person name="Reddy T.B.K."/>
            <person name="Shapiro N."/>
            <person name="Stamatis D."/>
            <person name="Varghese N."/>
            <person name="Woyke T."/>
            <person name="Boden R."/>
            <person name="Freyermuth S.K."/>
            <person name="Kerfeld C.A."/>
        </authorList>
    </citation>
    <scope>NUCLEOTIDE SEQUENCE [LARGE SCALE GENOMIC DNA]</scope>
    <source>
        <strain evidence="2 3">JR-2</strain>
    </source>
</reference>
<accession>A0A410H600</accession>
<dbReference type="Proteomes" id="UP000285478">
    <property type="component" value="Chromosome"/>
</dbReference>
<dbReference type="EMBL" id="CP035033">
    <property type="protein sequence ID" value="QAB16345.1"/>
    <property type="molecule type" value="Genomic_DNA"/>
</dbReference>
<dbReference type="AlphaFoldDB" id="A0A410H600"/>
<proteinExistence type="predicted"/>
<protein>
    <submittedName>
        <fullName evidence="2">Uncharacterized protein</fullName>
    </submittedName>
</protein>
<keyword evidence="3" id="KW-1185">Reference proteome</keyword>
<feature type="chain" id="PRO_5019003793" evidence="1">
    <location>
        <begin position="25"/>
        <end position="79"/>
    </location>
</feature>
<organism evidence="2 3">
    <name type="scientific">Hydrogenovibrio thermophilus</name>
    <dbReference type="NCBI Taxonomy" id="265883"/>
    <lineage>
        <taxon>Bacteria</taxon>
        <taxon>Pseudomonadati</taxon>
        <taxon>Pseudomonadota</taxon>
        <taxon>Gammaproteobacteria</taxon>
        <taxon>Thiotrichales</taxon>
        <taxon>Piscirickettsiaceae</taxon>
        <taxon>Hydrogenovibrio</taxon>
    </lineage>
</organism>
<evidence type="ECO:0000313" key="2">
    <source>
        <dbReference type="EMBL" id="QAB16345.1"/>
    </source>
</evidence>
<gene>
    <name evidence="2" type="ORF">EPV75_12080</name>
</gene>
<keyword evidence="1" id="KW-0732">Signal</keyword>
<name>A0A410H600_9GAMM</name>
<dbReference type="RefSeq" id="WP_128385563.1">
    <property type="nucleotide sequence ID" value="NZ_CP035033.1"/>
</dbReference>
<evidence type="ECO:0000313" key="3">
    <source>
        <dbReference type="Proteomes" id="UP000285478"/>
    </source>
</evidence>